<evidence type="ECO:0000313" key="1">
    <source>
        <dbReference type="EMBL" id="TWE15450.1"/>
    </source>
</evidence>
<dbReference type="EMBL" id="VIVR01000001">
    <property type="protein sequence ID" value="TWE15450.1"/>
    <property type="molecule type" value="Genomic_DNA"/>
</dbReference>
<keyword evidence="2" id="KW-1185">Reference proteome</keyword>
<dbReference type="RefSeq" id="WP_145786923.1">
    <property type="nucleotide sequence ID" value="NZ_BAAABR010000014.1"/>
</dbReference>
<dbReference type="OrthoDB" id="4568424at2"/>
<sequence>MCVSTDHAEFFGTTLFIGRRHHSQHGLIHVLGYQNTAVNLAAGTNAMLLHLPAHSMTRENFLSAGNCPEILSRMVDAARPRTRGATDRSRGSGTGTPVQVFDHDIYTVLLADDATRIPAALTQVPSRKRPRLDPELLRFYADHYPDHTIVVCCFDNADAKRAGPLLLWYQPLEPDLLTAPALDCHTGGVPATDTPVPADHWVLFGTDEASYDWGTPVNYPIDMPDQLYEFLPGTVMGSYFGHEPLPNGDFAITHDDLLAGSLDRIRRLQPAVHRF</sequence>
<organism evidence="1 2">
    <name type="scientific">Kitasatospora atroaurantiaca</name>
    <dbReference type="NCBI Taxonomy" id="285545"/>
    <lineage>
        <taxon>Bacteria</taxon>
        <taxon>Bacillati</taxon>
        <taxon>Actinomycetota</taxon>
        <taxon>Actinomycetes</taxon>
        <taxon>Kitasatosporales</taxon>
        <taxon>Streptomycetaceae</taxon>
        <taxon>Kitasatospora</taxon>
    </lineage>
</organism>
<gene>
    <name evidence="1" type="ORF">FB465_0344</name>
</gene>
<accession>A0A561EIK6</accession>
<dbReference type="AlphaFoldDB" id="A0A561EIK6"/>
<name>A0A561EIK6_9ACTN</name>
<protein>
    <submittedName>
        <fullName evidence="1">Uncharacterized protein</fullName>
    </submittedName>
</protein>
<dbReference type="Proteomes" id="UP000318416">
    <property type="component" value="Unassembled WGS sequence"/>
</dbReference>
<comment type="caution">
    <text evidence="1">The sequence shown here is derived from an EMBL/GenBank/DDBJ whole genome shotgun (WGS) entry which is preliminary data.</text>
</comment>
<proteinExistence type="predicted"/>
<reference evidence="1 2" key="1">
    <citation type="submission" date="2019-06" db="EMBL/GenBank/DDBJ databases">
        <title>Sequencing the genomes of 1000 actinobacteria strains.</title>
        <authorList>
            <person name="Klenk H.-P."/>
        </authorList>
    </citation>
    <scope>NUCLEOTIDE SEQUENCE [LARGE SCALE GENOMIC DNA]</scope>
    <source>
        <strain evidence="1 2">DSM 41649</strain>
    </source>
</reference>
<evidence type="ECO:0000313" key="2">
    <source>
        <dbReference type="Proteomes" id="UP000318416"/>
    </source>
</evidence>